<dbReference type="RefSeq" id="WP_015019518.1">
    <property type="nucleotide sequence ID" value="NC_018719.1"/>
</dbReference>
<dbReference type="PANTHER" id="PTHR43080:SF2">
    <property type="entry name" value="CBS DOMAIN-CONTAINING PROTEIN"/>
    <property type="match status" value="1"/>
</dbReference>
<dbReference type="Gene3D" id="3.10.580.10">
    <property type="entry name" value="CBS-domain"/>
    <property type="match status" value="1"/>
</dbReference>
<keyword evidence="1 2" id="KW-0129">CBS domain</keyword>
<dbReference type="KEGG" id="nga:Ngar_c20510"/>
<dbReference type="InParanoid" id="K0IIT0"/>
<sequence>MSAVSEIVSPRKIVALRVDRTPSALDAAKLMVKNKVGSVVVVDFEEKPVGIVTERDILKKVTALNKSPREIAVQDIMSFPVITIKTYDSIETAAAVMAKNKIKRLVVLEQDGSLVGVLSITDITRKLAKILANDYKRYGHFKAILDF</sequence>
<evidence type="ECO:0000256" key="2">
    <source>
        <dbReference type="PROSITE-ProRule" id="PRU00703"/>
    </source>
</evidence>
<protein>
    <submittedName>
        <fullName evidence="4">Putative CBS domain protein</fullName>
    </submittedName>
</protein>
<dbReference type="SMART" id="SM00116">
    <property type="entry name" value="CBS"/>
    <property type="match status" value="2"/>
</dbReference>
<dbReference type="AlphaFoldDB" id="K0IIT0"/>
<reference evidence="4 5" key="1">
    <citation type="journal article" date="2012" name="Environ. Microbiol.">
        <title>The genome of the ammonia-oxidizing Candidatus Nitrososphaera gargensis: insights into metabolic versatility and environmental adaptations.</title>
        <authorList>
            <person name="Spang A."/>
            <person name="Poehlein A."/>
            <person name="Offre P."/>
            <person name="Zumbragel S."/>
            <person name="Haider S."/>
            <person name="Rychlik N."/>
            <person name="Nowka B."/>
            <person name="Schmeisser C."/>
            <person name="Lebedeva E.V."/>
            <person name="Rattei T."/>
            <person name="Bohm C."/>
            <person name="Schmid M."/>
            <person name="Galushko A."/>
            <person name="Hatzenpichler R."/>
            <person name="Weinmaier T."/>
            <person name="Daniel R."/>
            <person name="Schleper C."/>
            <person name="Spieck E."/>
            <person name="Streit W."/>
            <person name="Wagner M."/>
        </authorList>
    </citation>
    <scope>NUCLEOTIDE SEQUENCE [LARGE SCALE GENOMIC DNA]</scope>
    <source>
        <strain evidence="5">Ga9.2</strain>
    </source>
</reference>
<evidence type="ECO:0000256" key="1">
    <source>
        <dbReference type="ARBA" id="ARBA00023122"/>
    </source>
</evidence>
<accession>K0IIT0</accession>
<dbReference type="GeneID" id="13795914"/>
<dbReference type="OrthoDB" id="43333at2157"/>
<dbReference type="BioCyc" id="CNIT1237085:G1324-2049-MONOMER"/>
<evidence type="ECO:0000313" key="5">
    <source>
        <dbReference type="Proteomes" id="UP000008037"/>
    </source>
</evidence>
<feature type="domain" description="CBS" evidence="3">
    <location>
        <begin position="77"/>
        <end position="133"/>
    </location>
</feature>
<dbReference type="FunCoup" id="K0IIT0">
    <property type="interactions" value="25"/>
</dbReference>
<dbReference type="SUPFAM" id="SSF54631">
    <property type="entry name" value="CBS-domain pair"/>
    <property type="match status" value="1"/>
</dbReference>
<gene>
    <name evidence="4" type="ordered locus">Ngar_c20510</name>
</gene>
<dbReference type="EMBL" id="CP002408">
    <property type="protein sequence ID" value="AFU58983.1"/>
    <property type="molecule type" value="Genomic_DNA"/>
</dbReference>
<proteinExistence type="predicted"/>
<organism evidence="4 5">
    <name type="scientific">Nitrososphaera gargensis (strain Ga9.2)</name>
    <dbReference type="NCBI Taxonomy" id="1237085"/>
    <lineage>
        <taxon>Archaea</taxon>
        <taxon>Nitrososphaerota</taxon>
        <taxon>Nitrososphaeria</taxon>
        <taxon>Nitrososphaerales</taxon>
        <taxon>Nitrososphaeraceae</taxon>
        <taxon>Nitrososphaera</taxon>
    </lineage>
</organism>
<dbReference type="InterPro" id="IPR000644">
    <property type="entry name" value="CBS_dom"/>
</dbReference>
<dbReference type="PROSITE" id="PS51371">
    <property type="entry name" value="CBS"/>
    <property type="match status" value="2"/>
</dbReference>
<dbReference type="HOGENOM" id="CLU_040681_12_2_2"/>
<dbReference type="Proteomes" id="UP000008037">
    <property type="component" value="Chromosome"/>
</dbReference>
<feature type="domain" description="CBS" evidence="3">
    <location>
        <begin position="8"/>
        <end position="67"/>
    </location>
</feature>
<dbReference type="PANTHER" id="PTHR43080">
    <property type="entry name" value="CBS DOMAIN-CONTAINING PROTEIN CBSX3, MITOCHONDRIAL"/>
    <property type="match status" value="1"/>
</dbReference>
<dbReference type="InterPro" id="IPR051257">
    <property type="entry name" value="Diverse_CBS-Domain"/>
</dbReference>
<evidence type="ECO:0000259" key="3">
    <source>
        <dbReference type="PROSITE" id="PS51371"/>
    </source>
</evidence>
<name>K0IIT0_NITGG</name>
<evidence type="ECO:0000313" key="4">
    <source>
        <dbReference type="EMBL" id="AFU58983.1"/>
    </source>
</evidence>
<dbReference type="Pfam" id="PF00571">
    <property type="entry name" value="CBS"/>
    <property type="match status" value="2"/>
</dbReference>
<dbReference type="STRING" id="1237085.Ngar_c20510"/>
<keyword evidence="5" id="KW-1185">Reference proteome</keyword>
<dbReference type="InterPro" id="IPR046342">
    <property type="entry name" value="CBS_dom_sf"/>
</dbReference>